<keyword evidence="2" id="KW-0813">Transport</keyword>
<keyword evidence="7" id="KW-0406">Ion transport</keyword>
<evidence type="ECO:0000256" key="3">
    <source>
        <dbReference type="ARBA" id="ARBA00022449"/>
    </source>
</evidence>
<feature type="transmembrane region" description="Helical" evidence="10">
    <location>
        <begin position="367"/>
        <end position="390"/>
    </location>
</feature>
<evidence type="ECO:0000256" key="8">
    <source>
        <dbReference type="ARBA" id="ARBA00023136"/>
    </source>
</evidence>
<dbReference type="EMBL" id="JAIZAY010000013">
    <property type="protein sequence ID" value="KAJ8030192.1"/>
    <property type="molecule type" value="Genomic_DNA"/>
</dbReference>
<protein>
    <submittedName>
        <fullName evidence="13">Transmembrane and coiled-coil domain-containing protein 3</fullName>
    </submittedName>
</protein>
<dbReference type="AlphaFoldDB" id="A0A9Q1H022"/>
<keyword evidence="14" id="KW-1185">Reference proteome</keyword>
<evidence type="ECO:0000313" key="13">
    <source>
        <dbReference type="EMBL" id="KAJ8030192.1"/>
    </source>
</evidence>
<evidence type="ECO:0000256" key="10">
    <source>
        <dbReference type="SAM" id="Phobius"/>
    </source>
</evidence>
<feature type="transmembrane region" description="Helical" evidence="10">
    <location>
        <begin position="521"/>
        <end position="542"/>
    </location>
</feature>
<evidence type="ECO:0000256" key="5">
    <source>
        <dbReference type="ARBA" id="ARBA00022729"/>
    </source>
</evidence>
<keyword evidence="3" id="KW-0050">Antiport</keyword>
<dbReference type="GO" id="GO:0016020">
    <property type="term" value="C:membrane"/>
    <property type="evidence" value="ECO:0007669"/>
    <property type="project" value="UniProtKB-SubCell"/>
</dbReference>
<dbReference type="Proteomes" id="UP001152320">
    <property type="component" value="Chromosome 13"/>
</dbReference>
<keyword evidence="4 10" id="KW-0812">Transmembrane</keyword>
<feature type="domain" description="Cation/H+ exchanger transmembrane" evidence="12">
    <location>
        <begin position="293"/>
        <end position="677"/>
    </location>
</feature>
<evidence type="ECO:0000256" key="7">
    <source>
        <dbReference type="ARBA" id="ARBA00023065"/>
    </source>
</evidence>
<sequence>MLSSHHSMWVAAFTIVLTTLPVSCNNKVNIPKLGKDNSKQGKDNQHFKHGIQSNSRNQVMHWLTHSCHNLVTLIHTKTSVMNKLEQSIRKVKGDKELPDDMKSFQIHTFKVFQKELNESENSIFSSIGSLKRALTGNYKDINNMKESSLQRLEALKVATLKEEQEYNDLLAVEKLQIQYKEHLKNANATHNKLEAMLDEVLDEVAMAADKLEDVILEHVFDQSKKVEGSHIEAVIRVDDKSRFKRSNHSDRKEEHEMSILVDTNNNQYIMTKPKDTTMPLEDHHLLWDIILVILLAVVMGWICVTIGLPAMFGYIISGVLVGSDGFNLIKAVVQIETLGEFGAFLILFSVGLEFSPEKIRKVWRVSVIGSLAMSIIMILFCVLCGSFLNITPRHSAFVAACLSLSSTPLVVKFLSASGTKREVDQDVAEAGSTMLGILVMQDVQLGLIIAILPSLAEAEADPTSHLKSGSFFIGLLNLLQTLIQLVGALGFVILLSFILCKFILPRVLSHMKASGSKEIELLGAIALALFMLTVTNTLGISMELGCFLAGVMLSITSHEDIITLVEPVRDFCGCIFFTSIGLHIFPTFVAYEFAILLSLTVSVVLIKFMSVFFIIGTILPHGNHNIRWVAAAGLAQVSEFSFVLGSRGRRLGLLSREVYLLILSITTLSLCLAPILWRCTLWQRHRITRKNPSLTPR</sequence>
<gene>
    <name evidence="13" type="ORF">HOLleu_26526</name>
</gene>
<dbReference type="PANTHER" id="PTHR16254:SF14">
    <property type="entry name" value="TRANSMEMBRANE AND COILED-COIL DOMAIN-CONTAINING PROTEIN 3"/>
    <property type="match status" value="1"/>
</dbReference>
<evidence type="ECO:0000256" key="9">
    <source>
        <dbReference type="SAM" id="Coils"/>
    </source>
</evidence>
<evidence type="ECO:0000256" key="6">
    <source>
        <dbReference type="ARBA" id="ARBA00022989"/>
    </source>
</evidence>
<feature type="transmembrane region" description="Helical" evidence="10">
    <location>
        <begin position="658"/>
        <end position="677"/>
    </location>
</feature>
<feature type="transmembrane region" description="Helical" evidence="10">
    <location>
        <begin position="285"/>
        <end position="304"/>
    </location>
</feature>
<evidence type="ECO:0000259" key="12">
    <source>
        <dbReference type="Pfam" id="PF00999"/>
    </source>
</evidence>
<dbReference type="Pfam" id="PF00999">
    <property type="entry name" value="Na_H_Exchanger"/>
    <property type="match status" value="1"/>
</dbReference>
<name>A0A9Q1H022_HOLLE</name>
<dbReference type="InterPro" id="IPR045158">
    <property type="entry name" value="KEA4/5/6-like"/>
</dbReference>
<proteinExistence type="predicted"/>
<feature type="transmembrane region" description="Helical" evidence="10">
    <location>
        <begin position="593"/>
        <end position="619"/>
    </location>
</feature>
<evidence type="ECO:0000256" key="1">
    <source>
        <dbReference type="ARBA" id="ARBA00004141"/>
    </source>
</evidence>
<dbReference type="GO" id="GO:0015386">
    <property type="term" value="F:potassium:proton antiporter activity"/>
    <property type="evidence" value="ECO:0007669"/>
    <property type="project" value="InterPro"/>
</dbReference>
<dbReference type="OrthoDB" id="1654420at2759"/>
<reference evidence="13" key="1">
    <citation type="submission" date="2021-10" db="EMBL/GenBank/DDBJ databases">
        <title>Tropical sea cucumber genome reveals ecological adaptation and Cuvierian tubules defense mechanism.</title>
        <authorList>
            <person name="Chen T."/>
        </authorList>
    </citation>
    <scope>NUCLEOTIDE SEQUENCE</scope>
    <source>
        <strain evidence="13">Nanhai2018</strain>
        <tissue evidence="13">Muscle</tissue>
    </source>
</reference>
<comment type="caution">
    <text evidence="13">The sequence shown here is derived from an EMBL/GenBank/DDBJ whole genome shotgun (WGS) entry which is preliminary data.</text>
</comment>
<feature type="signal peptide" evidence="11">
    <location>
        <begin position="1"/>
        <end position="24"/>
    </location>
</feature>
<organism evidence="13 14">
    <name type="scientific">Holothuria leucospilota</name>
    <name type="common">Black long sea cucumber</name>
    <name type="synonym">Mertensiothuria leucospilota</name>
    <dbReference type="NCBI Taxonomy" id="206669"/>
    <lineage>
        <taxon>Eukaryota</taxon>
        <taxon>Metazoa</taxon>
        <taxon>Echinodermata</taxon>
        <taxon>Eleutherozoa</taxon>
        <taxon>Echinozoa</taxon>
        <taxon>Holothuroidea</taxon>
        <taxon>Aspidochirotacea</taxon>
        <taxon>Aspidochirotida</taxon>
        <taxon>Holothuriidae</taxon>
        <taxon>Holothuria</taxon>
    </lineage>
</organism>
<evidence type="ECO:0000256" key="11">
    <source>
        <dbReference type="SAM" id="SignalP"/>
    </source>
</evidence>
<feature type="transmembrane region" description="Helical" evidence="10">
    <location>
        <begin position="335"/>
        <end position="355"/>
    </location>
</feature>
<dbReference type="InterPro" id="IPR038770">
    <property type="entry name" value="Na+/solute_symporter_sf"/>
</dbReference>
<comment type="subcellular location">
    <subcellularLocation>
        <location evidence="1">Membrane</location>
        <topology evidence="1">Multi-pass membrane protein</topology>
    </subcellularLocation>
</comment>
<accession>A0A9Q1H022</accession>
<keyword evidence="9" id="KW-0175">Coiled coil</keyword>
<dbReference type="PANTHER" id="PTHR16254">
    <property type="entry name" value="POTASSIUM/PROTON ANTIPORTER-RELATED"/>
    <property type="match status" value="1"/>
</dbReference>
<keyword evidence="5 11" id="KW-0732">Signal</keyword>
<evidence type="ECO:0000256" key="4">
    <source>
        <dbReference type="ARBA" id="ARBA00022692"/>
    </source>
</evidence>
<feature type="coiled-coil region" evidence="9">
    <location>
        <begin position="172"/>
        <end position="210"/>
    </location>
</feature>
<evidence type="ECO:0000313" key="14">
    <source>
        <dbReference type="Proteomes" id="UP001152320"/>
    </source>
</evidence>
<keyword evidence="6 10" id="KW-1133">Transmembrane helix</keyword>
<keyword evidence="8 10" id="KW-0472">Membrane</keyword>
<feature type="chain" id="PRO_5040504801" evidence="11">
    <location>
        <begin position="25"/>
        <end position="697"/>
    </location>
</feature>
<dbReference type="Gene3D" id="1.20.1530.20">
    <property type="match status" value="1"/>
</dbReference>
<dbReference type="InterPro" id="IPR006153">
    <property type="entry name" value="Cation/H_exchanger_TM"/>
</dbReference>
<evidence type="ECO:0000256" key="2">
    <source>
        <dbReference type="ARBA" id="ARBA00022448"/>
    </source>
</evidence>
<feature type="transmembrane region" description="Helical" evidence="10">
    <location>
        <begin position="476"/>
        <end position="500"/>
    </location>
</feature>